<accession>A0A5B0MY26</accession>
<gene>
    <name evidence="1" type="ORF">PGT21_020637</name>
</gene>
<dbReference type="EMBL" id="VSWC01000131">
    <property type="protein sequence ID" value="KAA1080779.1"/>
    <property type="molecule type" value="Genomic_DNA"/>
</dbReference>
<evidence type="ECO:0000313" key="2">
    <source>
        <dbReference type="Proteomes" id="UP000324748"/>
    </source>
</evidence>
<reference evidence="1 2" key="1">
    <citation type="submission" date="2019-05" db="EMBL/GenBank/DDBJ databases">
        <title>Emergence of the Ug99 lineage of the wheat stem rust pathogen through somatic hybridization.</title>
        <authorList>
            <person name="Li F."/>
            <person name="Upadhyaya N.M."/>
            <person name="Sperschneider J."/>
            <person name="Matny O."/>
            <person name="Nguyen-Phuc H."/>
            <person name="Mago R."/>
            <person name="Raley C."/>
            <person name="Miller M.E."/>
            <person name="Silverstein K.A.T."/>
            <person name="Henningsen E."/>
            <person name="Hirsch C.D."/>
            <person name="Visser B."/>
            <person name="Pretorius Z.A."/>
            <person name="Steffenson B.J."/>
            <person name="Schwessinger B."/>
            <person name="Dodds P.N."/>
            <person name="Figueroa M."/>
        </authorList>
    </citation>
    <scope>NUCLEOTIDE SEQUENCE [LARGE SCALE GENOMIC DNA]</scope>
    <source>
        <strain evidence="1">21-0</strain>
    </source>
</reference>
<name>A0A5B0MY26_PUCGR</name>
<dbReference type="AlphaFoldDB" id="A0A5B0MY26"/>
<sequence length="66" mass="7227">MAMEESASAMGVCQELVLLDQLACDLIKPNEVGCRINSIAVAFDCEILPKIVYLKTRSEPGRSAKR</sequence>
<organism evidence="1 2">
    <name type="scientific">Puccinia graminis f. sp. tritici</name>
    <dbReference type="NCBI Taxonomy" id="56615"/>
    <lineage>
        <taxon>Eukaryota</taxon>
        <taxon>Fungi</taxon>
        <taxon>Dikarya</taxon>
        <taxon>Basidiomycota</taxon>
        <taxon>Pucciniomycotina</taxon>
        <taxon>Pucciniomycetes</taxon>
        <taxon>Pucciniales</taxon>
        <taxon>Pucciniaceae</taxon>
        <taxon>Puccinia</taxon>
    </lineage>
</organism>
<evidence type="ECO:0000313" key="1">
    <source>
        <dbReference type="EMBL" id="KAA1080779.1"/>
    </source>
</evidence>
<protein>
    <submittedName>
        <fullName evidence="1">Uncharacterized protein</fullName>
    </submittedName>
</protein>
<comment type="caution">
    <text evidence="1">The sequence shown here is derived from an EMBL/GenBank/DDBJ whole genome shotgun (WGS) entry which is preliminary data.</text>
</comment>
<dbReference type="Proteomes" id="UP000324748">
    <property type="component" value="Unassembled WGS sequence"/>
</dbReference>
<proteinExistence type="predicted"/>
<keyword evidence="2" id="KW-1185">Reference proteome</keyword>